<organism evidence="1 2">
    <name type="scientific">Ambispora leptoticha</name>
    <dbReference type="NCBI Taxonomy" id="144679"/>
    <lineage>
        <taxon>Eukaryota</taxon>
        <taxon>Fungi</taxon>
        <taxon>Fungi incertae sedis</taxon>
        <taxon>Mucoromycota</taxon>
        <taxon>Glomeromycotina</taxon>
        <taxon>Glomeromycetes</taxon>
        <taxon>Archaeosporales</taxon>
        <taxon>Ambisporaceae</taxon>
        <taxon>Ambispora</taxon>
    </lineage>
</organism>
<comment type="caution">
    <text evidence="1">The sequence shown here is derived from an EMBL/GenBank/DDBJ whole genome shotgun (WGS) entry which is preliminary data.</text>
</comment>
<proteinExistence type="predicted"/>
<evidence type="ECO:0000313" key="2">
    <source>
        <dbReference type="Proteomes" id="UP000789508"/>
    </source>
</evidence>
<protein>
    <submittedName>
        <fullName evidence="1">11752_t:CDS:1</fullName>
    </submittedName>
</protein>
<accession>A0A9N9AUR0</accession>
<gene>
    <name evidence="1" type="ORF">ALEPTO_LOCUS5433</name>
</gene>
<dbReference type="EMBL" id="CAJVPS010001529">
    <property type="protein sequence ID" value="CAG8541520.1"/>
    <property type="molecule type" value="Genomic_DNA"/>
</dbReference>
<dbReference type="Proteomes" id="UP000789508">
    <property type="component" value="Unassembled WGS sequence"/>
</dbReference>
<keyword evidence="2" id="KW-1185">Reference proteome</keyword>
<dbReference type="AlphaFoldDB" id="A0A9N9AUR0"/>
<evidence type="ECO:0000313" key="1">
    <source>
        <dbReference type="EMBL" id="CAG8541520.1"/>
    </source>
</evidence>
<feature type="non-terminal residue" evidence="1">
    <location>
        <position position="1"/>
    </location>
</feature>
<reference evidence="1" key="1">
    <citation type="submission" date="2021-06" db="EMBL/GenBank/DDBJ databases">
        <authorList>
            <person name="Kallberg Y."/>
            <person name="Tangrot J."/>
            <person name="Rosling A."/>
        </authorList>
    </citation>
    <scope>NUCLEOTIDE SEQUENCE</scope>
    <source>
        <strain evidence="1">FL130A</strain>
    </source>
</reference>
<name>A0A9N9AUR0_9GLOM</name>
<sequence>NQITFEGSKTSTSFGEYIRRVFQAVILPIHHQNTAETMINSIRNEYAIYKPQHWNWTLVRTYGDFLASAAKSYSMNCRIMSQQIYHDVYVCLVRFFLLQIPEVKKRLRLSSVIELFYSCLQKKDVILQ</sequence>